<reference evidence="2" key="2">
    <citation type="submission" date="2015-01" db="EMBL/GenBank/DDBJ databases">
        <title>Evolutionary Origins and Diversification of the Mycorrhizal Mutualists.</title>
        <authorList>
            <consortium name="DOE Joint Genome Institute"/>
            <consortium name="Mycorrhizal Genomics Consortium"/>
            <person name="Kohler A."/>
            <person name="Kuo A."/>
            <person name="Nagy L.G."/>
            <person name="Floudas D."/>
            <person name="Copeland A."/>
            <person name="Barry K.W."/>
            <person name="Cichocki N."/>
            <person name="Veneault-Fourrey C."/>
            <person name="LaButti K."/>
            <person name="Lindquist E.A."/>
            <person name="Lipzen A."/>
            <person name="Lundell T."/>
            <person name="Morin E."/>
            <person name="Murat C."/>
            <person name="Riley R."/>
            <person name="Ohm R."/>
            <person name="Sun H."/>
            <person name="Tunlid A."/>
            <person name="Henrissat B."/>
            <person name="Grigoriev I.V."/>
            <person name="Hibbett D.S."/>
            <person name="Martin F."/>
        </authorList>
    </citation>
    <scope>NUCLEOTIDE SEQUENCE [LARGE SCALE GENOMIC DNA]</scope>
    <source>
        <strain evidence="2">h7</strain>
    </source>
</reference>
<proteinExistence type="predicted"/>
<dbReference type="AlphaFoldDB" id="A0A0C3BUL3"/>
<gene>
    <name evidence="1" type="ORF">M413DRAFT_449594</name>
</gene>
<dbReference type="OrthoDB" id="3536723at2759"/>
<dbReference type="EMBL" id="KN831814">
    <property type="protein sequence ID" value="KIM35754.1"/>
    <property type="molecule type" value="Genomic_DNA"/>
</dbReference>
<protein>
    <submittedName>
        <fullName evidence="1">Uncharacterized protein</fullName>
    </submittedName>
</protein>
<evidence type="ECO:0000313" key="1">
    <source>
        <dbReference type="EMBL" id="KIM35754.1"/>
    </source>
</evidence>
<dbReference type="HOGENOM" id="CLU_153327_0_0_1"/>
<accession>A0A0C3BUL3</accession>
<name>A0A0C3BUL3_HEBCY</name>
<dbReference type="Proteomes" id="UP000053424">
    <property type="component" value="Unassembled WGS sequence"/>
</dbReference>
<organism evidence="1 2">
    <name type="scientific">Hebeloma cylindrosporum</name>
    <dbReference type="NCBI Taxonomy" id="76867"/>
    <lineage>
        <taxon>Eukaryota</taxon>
        <taxon>Fungi</taxon>
        <taxon>Dikarya</taxon>
        <taxon>Basidiomycota</taxon>
        <taxon>Agaricomycotina</taxon>
        <taxon>Agaricomycetes</taxon>
        <taxon>Agaricomycetidae</taxon>
        <taxon>Agaricales</taxon>
        <taxon>Agaricineae</taxon>
        <taxon>Hymenogastraceae</taxon>
        <taxon>Hebeloma</taxon>
    </lineage>
</organism>
<sequence length="128" mass="13668">MTTLVHAAAVESRDGILPPINIPIDLIPEYLTLTGKCRDNDNTALAILYEGGQQVTYGFNECFPRKRDGHPAQMPVLCKAVACYAYPTDDCTGGAILPIGVPLLPGLTIINPFDIGQLLGGSALCRQL</sequence>
<reference evidence="1 2" key="1">
    <citation type="submission" date="2014-04" db="EMBL/GenBank/DDBJ databases">
        <authorList>
            <consortium name="DOE Joint Genome Institute"/>
            <person name="Kuo A."/>
            <person name="Gay G."/>
            <person name="Dore J."/>
            <person name="Kohler A."/>
            <person name="Nagy L.G."/>
            <person name="Floudas D."/>
            <person name="Copeland A."/>
            <person name="Barry K.W."/>
            <person name="Cichocki N."/>
            <person name="Veneault-Fourrey C."/>
            <person name="LaButti K."/>
            <person name="Lindquist E.A."/>
            <person name="Lipzen A."/>
            <person name="Lundell T."/>
            <person name="Morin E."/>
            <person name="Murat C."/>
            <person name="Sun H."/>
            <person name="Tunlid A."/>
            <person name="Henrissat B."/>
            <person name="Grigoriev I.V."/>
            <person name="Hibbett D.S."/>
            <person name="Martin F."/>
            <person name="Nordberg H.P."/>
            <person name="Cantor M.N."/>
            <person name="Hua S.X."/>
        </authorList>
    </citation>
    <scope>NUCLEOTIDE SEQUENCE [LARGE SCALE GENOMIC DNA]</scope>
    <source>
        <strain evidence="2">h7</strain>
    </source>
</reference>
<evidence type="ECO:0000313" key="2">
    <source>
        <dbReference type="Proteomes" id="UP000053424"/>
    </source>
</evidence>
<keyword evidence="2" id="KW-1185">Reference proteome</keyword>